<dbReference type="KEGG" id="nti:DNFV4_01249"/>
<reference evidence="4" key="1">
    <citation type="submission" date="2022-10" db="EMBL/GenBank/DDBJ databases">
        <authorList>
            <person name="Koch H."/>
        </authorList>
    </citation>
    <scope>NUCLEOTIDE SEQUENCE</scope>
    <source>
        <strain evidence="4">DNF</strain>
    </source>
</reference>
<dbReference type="EMBL" id="OX365700">
    <property type="protein sequence ID" value="CAI4030819.1"/>
    <property type="molecule type" value="Genomic_DNA"/>
</dbReference>
<dbReference type="RefSeq" id="WP_289267790.1">
    <property type="nucleotide sequence ID" value="NZ_OX365700.1"/>
</dbReference>
<protein>
    <submittedName>
        <fullName evidence="4">Response regulator</fullName>
    </submittedName>
</protein>
<dbReference type="Proteomes" id="UP001179121">
    <property type="component" value="Chromosome"/>
</dbReference>
<accession>A0AA86MXQ3</accession>
<sequence length="134" mass="14527">METRRKRILVVDDSEEIRSLMAWLLAGEGYVVSEACDGEEALRRIQAEPFDVVVTDFQMPGLNGLEVMAHAREQDDRRPVIIVSGLDTDLSRLAVELGAYAWLTKPLSGPLFLGIVDSAATAGQREASPVGGTA</sequence>
<gene>
    <name evidence="4" type="ORF">DNFV4_01249</name>
</gene>
<dbReference type="PANTHER" id="PTHR44591:SF3">
    <property type="entry name" value="RESPONSE REGULATORY DOMAIN-CONTAINING PROTEIN"/>
    <property type="match status" value="1"/>
</dbReference>
<dbReference type="InterPro" id="IPR011006">
    <property type="entry name" value="CheY-like_superfamily"/>
</dbReference>
<organism evidence="4 5">
    <name type="scientific">Nitrospira tepida</name>
    <dbReference type="NCBI Taxonomy" id="2973512"/>
    <lineage>
        <taxon>Bacteria</taxon>
        <taxon>Pseudomonadati</taxon>
        <taxon>Nitrospirota</taxon>
        <taxon>Nitrospiria</taxon>
        <taxon>Nitrospirales</taxon>
        <taxon>Nitrospiraceae</taxon>
        <taxon>Nitrospira</taxon>
    </lineage>
</organism>
<evidence type="ECO:0000313" key="4">
    <source>
        <dbReference type="EMBL" id="CAI4030819.1"/>
    </source>
</evidence>
<dbReference type="CDD" id="cd00156">
    <property type="entry name" value="REC"/>
    <property type="match status" value="1"/>
</dbReference>
<dbReference type="PANTHER" id="PTHR44591">
    <property type="entry name" value="STRESS RESPONSE REGULATOR PROTEIN 1"/>
    <property type="match status" value="1"/>
</dbReference>
<dbReference type="Pfam" id="PF00072">
    <property type="entry name" value="Response_reg"/>
    <property type="match status" value="1"/>
</dbReference>
<dbReference type="InterPro" id="IPR050595">
    <property type="entry name" value="Bact_response_regulator"/>
</dbReference>
<dbReference type="GO" id="GO:0000160">
    <property type="term" value="P:phosphorelay signal transduction system"/>
    <property type="evidence" value="ECO:0007669"/>
    <property type="project" value="InterPro"/>
</dbReference>
<dbReference type="AlphaFoldDB" id="A0AA86MXQ3"/>
<dbReference type="SMART" id="SM00448">
    <property type="entry name" value="REC"/>
    <property type="match status" value="1"/>
</dbReference>
<keyword evidence="5" id="KW-1185">Reference proteome</keyword>
<evidence type="ECO:0000313" key="5">
    <source>
        <dbReference type="Proteomes" id="UP001179121"/>
    </source>
</evidence>
<evidence type="ECO:0000256" key="2">
    <source>
        <dbReference type="PROSITE-ProRule" id="PRU00169"/>
    </source>
</evidence>
<evidence type="ECO:0000256" key="1">
    <source>
        <dbReference type="ARBA" id="ARBA00022553"/>
    </source>
</evidence>
<dbReference type="SUPFAM" id="SSF52172">
    <property type="entry name" value="CheY-like"/>
    <property type="match status" value="1"/>
</dbReference>
<feature type="domain" description="Response regulatory" evidence="3">
    <location>
        <begin position="7"/>
        <end position="120"/>
    </location>
</feature>
<keyword evidence="1 2" id="KW-0597">Phosphoprotein</keyword>
<proteinExistence type="predicted"/>
<dbReference type="InterPro" id="IPR001789">
    <property type="entry name" value="Sig_transdc_resp-reg_receiver"/>
</dbReference>
<evidence type="ECO:0000259" key="3">
    <source>
        <dbReference type="PROSITE" id="PS50110"/>
    </source>
</evidence>
<dbReference type="Gene3D" id="3.40.50.2300">
    <property type="match status" value="1"/>
</dbReference>
<dbReference type="PROSITE" id="PS50110">
    <property type="entry name" value="RESPONSE_REGULATORY"/>
    <property type="match status" value="1"/>
</dbReference>
<name>A0AA86MXQ3_9BACT</name>
<feature type="modified residue" description="4-aspartylphosphate" evidence="2">
    <location>
        <position position="56"/>
    </location>
</feature>